<dbReference type="Gene3D" id="3.40.50.11380">
    <property type="match status" value="1"/>
</dbReference>
<evidence type="ECO:0000256" key="4">
    <source>
        <dbReference type="ARBA" id="ARBA00022803"/>
    </source>
</evidence>
<dbReference type="InterPro" id="IPR029489">
    <property type="entry name" value="OGT/SEC/SPY_C"/>
</dbReference>
<comment type="pathway">
    <text evidence="1">Protein modification; protein glycosylation.</text>
</comment>
<evidence type="ECO:0000256" key="1">
    <source>
        <dbReference type="ARBA" id="ARBA00004922"/>
    </source>
</evidence>
<proteinExistence type="predicted"/>
<dbReference type="Gene3D" id="1.25.40.10">
    <property type="entry name" value="Tetratricopeptide repeat domain"/>
    <property type="match status" value="2"/>
</dbReference>
<dbReference type="RefSeq" id="WP_257310948.1">
    <property type="nucleotide sequence ID" value="NZ_JANFDG010000001.1"/>
</dbReference>
<name>A0ABV7DDZ8_9HYPH</name>
<keyword evidence="2 6" id="KW-0808">Transferase</keyword>
<dbReference type="PANTHER" id="PTHR44998:SF1">
    <property type="entry name" value="UDP-N-ACETYLGLUCOSAMINE--PEPTIDE N-ACETYLGLUCOSAMINYLTRANSFERASE 110 KDA SUBUNIT"/>
    <property type="match status" value="1"/>
</dbReference>
<feature type="domain" description="O-GlcNAc transferase C-terminal" evidence="5">
    <location>
        <begin position="252"/>
        <end position="400"/>
    </location>
</feature>
<reference evidence="7" key="1">
    <citation type="journal article" date="2019" name="Int. J. Syst. Evol. Microbiol.">
        <title>The Global Catalogue of Microorganisms (GCM) 10K type strain sequencing project: providing services to taxonomists for standard genome sequencing and annotation.</title>
        <authorList>
            <consortium name="The Broad Institute Genomics Platform"/>
            <consortium name="The Broad Institute Genome Sequencing Center for Infectious Disease"/>
            <person name="Wu L."/>
            <person name="Ma J."/>
        </authorList>
    </citation>
    <scope>NUCLEOTIDE SEQUENCE [LARGE SCALE GENOMIC DNA]</scope>
    <source>
        <strain evidence="7">KCTC 52677</strain>
    </source>
</reference>
<dbReference type="SUPFAM" id="SSF48452">
    <property type="entry name" value="TPR-like"/>
    <property type="match status" value="1"/>
</dbReference>
<gene>
    <name evidence="6" type="ORF">ACFOHH_08570</name>
</gene>
<sequence length="684" mass="76070">MNVKTTFASDEVSPLVDVFQRARNQKLSLAELLQSAETLTGAGLLAQAVDLYKTWIAFNEGNPLLHMACFNYAVALRQAGDAVGAIHALRACLKLDAGFGPAHINLGRAFEDCGQIDQAVRQWLLFTEATAEITPDKLGHRLMALQHTGRVLESAGRLEEAEIALWQAIELQPSKPEAAQHWLSVRQHLCKWPIVTPSHHVTARQLIDAMSPLTLGCYADDPIFQLAKAHRYNRTLVGRPDVGGFPRRPARHKSGTGERLRVGYVSSDLRQHAVGFALSEVLELHDRKSVEIYAYYCGEPRTGDPTQERIRNAVDCWRDIAAFGDAEAAKLILDDGIDVLVDVNGYTKHARTAIFAYRPAPVVVNFCGYPGSMCSPYHQYMITDGYIVPPENEVYYTEKVLRIACDQPVDRKREIAPRPSRAEAGLPEGAFVYACFNGMQKITENCFARWMRILAGAPGSVLWLLTESETANRRLRELAARSGVAPERIIFAPKVPNPKHLARIALADLFLDTFPYGAHSTAADAITMGLPVLTVPGKSFAARFCASIVVSAGIPEMICATPEEYVERAVAFAADRKSLEAVRESLARQRETCVLRDMPGLARRLEELFWQMQGEAERGETPVPDLRNLDVYYEIGAELIQANVEFEDDAAYRRRYVEKLAQWHDFSPLPHDTRLWPAPAAGVR</sequence>
<evidence type="ECO:0000313" key="6">
    <source>
        <dbReference type="EMBL" id="MFC3073152.1"/>
    </source>
</evidence>
<keyword evidence="3" id="KW-0677">Repeat</keyword>
<dbReference type="Proteomes" id="UP001595377">
    <property type="component" value="Unassembled WGS sequence"/>
</dbReference>
<dbReference type="Pfam" id="PF13844">
    <property type="entry name" value="Glyco_transf_41"/>
    <property type="match status" value="2"/>
</dbReference>
<feature type="domain" description="O-GlcNAc transferase C-terminal" evidence="5">
    <location>
        <begin position="420"/>
        <end position="597"/>
    </location>
</feature>
<dbReference type="InterPro" id="IPR011990">
    <property type="entry name" value="TPR-like_helical_dom_sf"/>
</dbReference>
<keyword evidence="4" id="KW-0802">TPR repeat</keyword>
<protein>
    <submittedName>
        <fullName evidence="6">Glycosyl transferase</fullName>
    </submittedName>
</protein>
<dbReference type="Gene3D" id="3.40.50.2000">
    <property type="entry name" value="Glycogen Phosphorylase B"/>
    <property type="match status" value="1"/>
</dbReference>
<evidence type="ECO:0000256" key="2">
    <source>
        <dbReference type="ARBA" id="ARBA00022679"/>
    </source>
</evidence>
<accession>A0ABV7DDZ8</accession>
<evidence type="ECO:0000256" key="3">
    <source>
        <dbReference type="ARBA" id="ARBA00022737"/>
    </source>
</evidence>
<evidence type="ECO:0000313" key="7">
    <source>
        <dbReference type="Proteomes" id="UP001595377"/>
    </source>
</evidence>
<dbReference type="EMBL" id="JBHRSP010000015">
    <property type="protein sequence ID" value="MFC3073152.1"/>
    <property type="molecule type" value="Genomic_DNA"/>
</dbReference>
<keyword evidence="7" id="KW-1185">Reference proteome</keyword>
<dbReference type="GO" id="GO:0016740">
    <property type="term" value="F:transferase activity"/>
    <property type="evidence" value="ECO:0007669"/>
    <property type="project" value="UniProtKB-KW"/>
</dbReference>
<comment type="caution">
    <text evidence="6">The sequence shown here is derived from an EMBL/GenBank/DDBJ whole genome shotgun (WGS) entry which is preliminary data.</text>
</comment>
<organism evidence="6 7">
    <name type="scientific">Shinella pollutisoli</name>
    <dbReference type="NCBI Taxonomy" id="2250594"/>
    <lineage>
        <taxon>Bacteria</taxon>
        <taxon>Pseudomonadati</taxon>
        <taxon>Pseudomonadota</taxon>
        <taxon>Alphaproteobacteria</taxon>
        <taxon>Hyphomicrobiales</taxon>
        <taxon>Rhizobiaceae</taxon>
        <taxon>Shinella</taxon>
    </lineage>
</organism>
<dbReference type="PANTHER" id="PTHR44998">
    <property type="match status" value="1"/>
</dbReference>
<evidence type="ECO:0000259" key="5">
    <source>
        <dbReference type="Pfam" id="PF13844"/>
    </source>
</evidence>